<evidence type="ECO:0000313" key="2">
    <source>
        <dbReference type="Proteomes" id="UP000054477"/>
    </source>
</evidence>
<reference evidence="2" key="2">
    <citation type="submission" date="2015-01" db="EMBL/GenBank/DDBJ databases">
        <title>Evolutionary Origins and Diversification of the Mycorrhizal Mutualists.</title>
        <authorList>
            <consortium name="DOE Joint Genome Institute"/>
            <consortium name="Mycorrhizal Genomics Consortium"/>
            <person name="Kohler A."/>
            <person name="Kuo A."/>
            <person name="Nagy L.G."/>
            <person name="Floudas D."/>
            <person name="Copeland A."/>
            <person name="Barry K.W."/>
            <person name="Cichocki N."/>
            <person name="Veneault-Fourrey C."/>
            <person name="LaButti K."/>
            <person name="Lindquist E.A."/>
            <person name="Lipzen A."/>
            <person name="Lundell T."/>
            <person name="Morin E."/>
            <person name="Murat C."/>
            <person name="Riley R."/>
            <person name="Ohm R."/>
            <person name="Sun H."/>
            <person name="Tunlid A."/>
            <person name="Henrissat B."/>
            <person name="Grigoriev I.V."/>
            <person name="Hibbett D.S."/>
            <person name="Martin F."/>
        </authorList>
    </citation>
    <scope>NUCLEOTIDE SEQUENCE [LARGE SCALE GENOMIC DNA]</scope>
    <source>
        <strain evidence="2">LaAM-08-1</strain>
    </source>
</reference>
<dbReference type="EMBL" id="KN838700">
    <property type="protein sequence ID" value="KIJ97159.1"/>
    <property type="molecule type" value="Genomic_DNA"/>
</dbReference>
<evidence type="ECO:0000313" key="1">
    <source>
        <dbReference type="EMBL" id="KIJ97159.1"/>
    </source>
</evidence>
<gene>
    <name evidence="1" type="ORF">K443DRAFT_681724</name>
</gene>
<proteinExistence type="predicted"/>
<organism evidence="1 2">
    <name type="scientific">Laccaria amethystina LaAM-08-1</name>
    <dbReference type="NCBI Taxonomy" id="1095629"/>
    <lineage>
        <taxon>Eukaryota</taxon>
        <taxon>Fungi</taxon>
        <taxon>Dikarya</taxon>
        <taxon>Basidiomycota</taxon>
        <taxon>Agaricomycotina</taxon>
        <taxon>Agaricomycetes</taxon>
        <taxon>Agaricomycetidae</taxon>
        <taxon>Agaricales</taxon>
        <taxon>Agaricineae</taxon>
        <taxon>Hydnangiaceae</taxon>
        <taxon>Laccaria</taxon>
    </lineage>
</organism>
<name>A0A0C9WLD5_9AGAR</name>
<reference evidence="1 2" key="1">
    <citation type="submission" date="2014-04" db="EMBL/GenBank/DDBJ databases">
        <authorList>
            <consortium name="DOE Joint Genome Institute"/>
            <person name="Kuo A."/>
            <person name="Kohler A."/>
            <person name="Nagy L.G."/>
            <person name="Floudas D."/>
            <person name="Copeland A."/>
            <person name="Barry K.W."/>
            <person name="Cichocki N."/>
            <person name="Veneault-Fourrey C."/>
            <person name="LaButti K."/>
            <person name="Lindquist E.A."/>
            <person name="Lipzen A."/>
            <person name="Lundell T."/>
            <person name="Morin E."/>
            <person name="Murat C."/>
            <person name="Sun H."/>
            <person name="Tunlid A."/>
            <person name="Henrissat B."/>
            <person name="Grigoriev I.V."/>
            <person name="Hibbett D.S."/>
            <person name="Martin F."/>
            <person name="Nordberg H.P."/>
            <person name="Cantor M.N."/>
            <person name="Hua S.X."/>
        </authorList>
    </citation>
    <scope>NUCLEOTIDE SEQUENCE [LARGE SCALE GENOMIC DNA]</scope>
    <source>
        <strain evidence="1 2">LaAM-08-1</strain>
    </source>
</reference>
<accession>A0A0C9WLD5</accession>
<dbReference type="Proteomes" id="UP000054477">
    <property type="component" value="Unassembled WGS sequence"/>
</dbReference>
<dbReference type="HOGENOM" id="CLU_2758141_0_0_1"/>
<protein>
    <submittedName>
        <fullName evidence="1">Uncharacterized protein</fullName>
    </submittedName>
</protein>
<sequence length="70" mass="7563">MSLSATVVSSFFFASIDTTHVVVGGTVRLPDSLVRVYYLSLDLDADTCMCPLSDRLGTHVTTAHFRAPLS</sequence>
<keyword evidence="2" id="KW-1185">Reference proteome</keyword>
<dbReference type="AlphaFoldDB" id="A0A0C9WLD5"/>